<dbReference type="AlphaFoldDB" id="A0A3A6U0G7"/>
<comment type="caution">
    <text evidence="2">The sequence shown here is derived from an EMBL/GenBank/DDBJ whole genome shotgun (WGS) entry which is preliminary data.</text>
</comment>
<feature type="transmembrane region" description="Helical" evidence="1">
    <location>
        <begin position="244"/>
        <end position="264"/>
    </location>
</feature>
<sequence length="461" mass="53621">MPIVQLTKLDSLAIGIDQKFTRGQYRQLELFFSLPKEMGISSETLDEEQYFYSAIIGRRFYYADGLHLPNVQQGFTQFNQHSVEQFRLHLNLFVYQLGIAVENDVNQLIHHSNDTTLFENETEKLCQQVRLLLMQFRNNEPDDKRRQTYFNNADNYLSWLCEQQLLKLLEKTQNDASESVLSDQVLQLCRDENAHRMNRKYNAKQTLADPNRISNKMLLTARLLQQGVVLKECLKPLGGGVKKLTSGISMALVMMLITAMVLYAKAEFSNVTLMLVLVMAVIYGLRDVFLNDVRNTLLRVVRRGRPKWSRTLIDTNTKGIIAKQFIWLEYLRSKDISEAISATLSRRSSQNNIESKLLHYRINTQMYNEQFPVGYSHLREQVQFSLIPFISHLQRGKARVYSEHEGHVSGHPVERRYQIDLIICVRDGEQEKRYARYKITLNRKSIVDISEATIPDFIAQL</sequence>
<dbReference type="RefSeq" id="WP_121852203.1">
    <property type="nucleotide sequence ID" value="NZ_CP037952.1"/>
</dbReference>
<keyword evidence="1" id="KW-0812">Transmembrane</keyword>
<dbReference type="EMBL" id="QYYH01000012">
    <property type="protein sequence ID" value="RJY18951.1"/>
    <property type="molecule type" value="Genomic_DNA"/>
</dbReference>
<protein>
    <submittedName>
        <fullName evidence="2">Uncharacterized protein</fullName>
    </submittedName>
</protein>
<evidence type="ECO:0000256" key="1">
    <source>
        <dbReference type="SAM" id="Phobius"/>
    </source>
</evidence>
<keyword evidence="1" id="KW-0472">Membrane</keyword>
<evidence type="ECO:0000313" key="3">
    <source>
        <dbReference type="Proteomes" id="UP000273022"/>
    </source>
</evidence>
<reference evidence="2 3" key="1">
    <citation type="submission" date="2018-09" db="EMBL/GenBank/DDBJ databases">
        <title>Phylogeny of the Shewanellaceae, and recommendation for two new genera, Pseudoshewanella and Parashewanella.</title>
        <authorList>
            <person name="Wang G."/>
        </authorList>
    </citation>
    <scope>NUCLEOTIDE SEQUENCE [LARGE SCALE GENOMIC DNA]</scope>
    <source>
        <strain evidence="2 3">KCTC 22492</strain>
    </source>
</reference>
<gene>
    <name evidence="2" type="ORF">D5R81_03165</name>
</gene>
<proteinExistence type="predicted"/>
<keyword evidence="1" id="KW-1133">Transmembrane helix</keyword>
<dbReference type="OrthoDB" id="6209688at2"/>
<dbReference type="Proteomes" id="UP000273022">
    <property type="component" value="Unassembled WGS sequence"/>
</dbReference>
<evidence type="ECO:0000313" key="2">
    <source>
        <dbReference type="EMBL" id="RJY18951.1"/>
    </source>
</evidence>
<name>A0A3A6U0G7_9GAMM</name>
<keyword evidence="3" id="KW-1185">Reference proteome</keyword>
<accession>A0A3A6U0G7</accession>
<feature type="transmembrane region" description="Helical" evidence="1">
    <location>
        <begin position="270"/>
        <end position="289"/>
    </location>
</feature>
<organism evidence="2 3">
    <name type="scientific">Parashewanella spongiae</name>
    <dbReference type="NCBI Taxonomy" id="342950"/>
    <lineage>
        <taxon>Bacteria</taxon>
        <taxon>Pseudomonadati</taxon>
        <taxon>Pseudomonadota</taxon>
        <taxon>Gammaproteobacteria</taxon>
        <taxon>Alteromonadales</taxon>
        <taxon>Shewanellaceae</taxon>
        <taxon>Parashewanella</taxon>
    </lineage>
</organism>